<accession>A9WAJ1</accession>
<protein>
    <submittedName>
        <fullName evidence="3">Transglutaminase domain protein</fullName>
    </submittedName>
</protein>
<feature type="transmembrane region" description="Helical" evidence="1">
    <location>
        <begin position="661"/>
        <end position="684"/>
    </location>
</feature>
<dbReference type="FunCoup" id="A9WAJ1">
    <property type="interactions" value="89"/>
</dbReference>
<feature type="transmembrane region" description="Helical" evidence="1">
    <location>
        <begin position="219"/>
        <end position="237"/>
    </location>
</feature>
<dbReference type="InterPro" id="IPR052901">
    <property type="entry name" value="Bact_TGase-like"/>
</dbReference>
<organism evidence="3 4">
    <name type="scientific">Chloroflexus aurantiacus (strain ATCC 29366 / DSM 635 / J-10-fl)</name>
    <dbReference type="NCBI Taxonomy" id="324602"/>
    <lineage>
        <taxon>Bacteria</taxon>
        <taxon>Bacillati</taxon>
        <taxon>Chloroflexota</taxon>
        <taxon>Chloroflexia</taxon>
        <taxon>Chloroflexales</taxon>
        <taxon>Chloroflexineae</taxon>
        <taxon>Chloroflexaceae</taxon>
        <taxon>Chloroflexus</taxon>
    </lineage>
</organism>
<dbReference type="Gene3D" id="3.10.620.30">
    <property type="match status" value="1"/>
</dbReference>
<dbReference type="Proteomes" id="UP000002008">
    <property type="component" value="Chromosome"/>
</dbReference>
<evidence type="ECO:0000259" key="2">
    <source>
        <dbReference type="SMART" id="SM00460"/>
    </source>
</evidence>
<dbReference type="PANTHER" id="PTHR42736">
    <property type="entry name" value="PROTEIN-GLUTAMINE GAMMA-GLUTAMYLTRANSFERASE"/>
    <property type="match status" value="1"/>
</dbReference>
<dbReference type="EMBL" id="CP000909">
    <property type="protein sequence ID" value="ABY36781.1"/>
    <property type="molecule type" value="Genomic_DNA"/>
</dbReference>
<dbReference type="AlphaFoldDB" id="A9WAJ1"/>
<feature type="transmembrane region" description="Helical" evidence="1">
    <location>
        <begin position="181"/>
        <end position="198"/>
    </location>
</feature>
<dbReference type="KEGG" id="cau:Caur_3597"/>
<feature type="transmembrane region" description="Helical" evidence="1">
    <location>
        <begin position="127"/>
        <end position="149"/>
    </location>
</feature>
<dbReference type="PANTHER" id="PTHR42736:SF1">
    <property type="entry name" value="PROTEIN-GLUTAMINE GAMMA-GLUTAMYLTRANSFERASE"/>
    <property type="match status" value="1"/>
</dbReference>
<dbReference type="RefSeq" id="WP_012259434.1">
    <property type="nucleotide sequence ID" value="NC_010175.1"/>
</dbReference>
<feature type="transmembrane region" description="Helical" evidence="1">
    <location>
        <begin position="156"/>
        <end position="175"/>
    </location>
</feature>
<evidence type="ECO:0000313" key="3">
    <source>
        <dbReference type="EMBL" id="ABY36781.1"/>
    </source>
</evidence>
<dbReference type="Pfam" id="PF11992">
    <property type="entry name" value="TgpA_N"/>
    <property type="match status" value="1"/>
</dbReference>
<feature type="transmembrane region" description="Helical" evidence="1">
    <location>
        <begin position="45"/>
        <end position="65"/>
    </location>
</feature>
<dbReference type="InterPro" id="IPR021878">
    <property type="entry name" value="TgpA_N"/>
</dbReference>
<dbReference type="PATRIC" id="fig|324602.8.peg.4048"/>
<feature type="transmembrane region" description="Helical" evidence="1">
    <location>
        <begin position="71"/>
        <end position="92"/>
    </location>
</feature>
<dbReference type="InterPro" id="IPR038765">
    <property type="entry name" value="Papain-like_cys_pep_sf"/>
</dbReference>
<dbReference type="InParanoid" id="A9WAJ1"/>
<reference evidence="4" key="1">
    <citation type="journal article" date="2011" name="BMC Genomics">
        <title>Complete genome sequence of the filamentous anoxygenic phototrophic bacterium Chloroflexus aurantiacus.</title>
        <authorList>
            <person name="Tang K.H."/>
            <person name="Barry K."/>
            <person name="Chertkov O."/>
            <person name="Dalin E."/>
            <person name="Han C.S."/>
            <person name="Hauser L.J."/>
            <person name="Honchak B.M."/>
            <person name="Karbach L.E."/>
            <person name="Land M.L."/>
            <person name="Lapidus A."/>
            <person name="Larimer F.W."/>
            <person name="Mikhailova N."/>
            <person name="Pitluck S."/>
            <person name="Pierson B.K."/>
            <person name="Blankenship R.E."/>
        </authorList>
    </citation>
    <scope>NUCLEOTIDE SEQUENCE [LARGE SCALE GENOMIC DNA]</scope>
    <source>
        <strain evidence="4">ATCC 29366 / DSM 635 / J-10-fl</strain>
    </source>
</reference>
<dbReference type="InterPro" id="IPR002931">
    <property type="entry name" value="Transglutaminase-like"/>
</dbReference>
<evidence type="ECO:0000256" key="1">
    <source>
        <dbReference type="SAM" id="Phobius"/>
    </source>
</evidence>
<gene>
    <name evidence="3" type="ordered locus">Caur_3597</name>
</gene>
<dbReference type="GO" id="GO:0003810">
    <property type="term" value="F:protein-glutamine gamma-glutamyltransferase activity"/>
    <property type="evidence" value="ECO:0000318"/>
    <property type="project" value="GO_Central"/>
</dbReference>
<dbReference type="Pfam" id="PF13559">
    <property type="entry name" value="DUF4129"/>
    <property type="match status" value="1"/>
</dbReference>
<keyword evidence="4" id="KW-1185">Reference proteome</keyword>
<feature type="transmembrane region" description="Helical" evidence="1">
    <location>
        <begin position="15"/>
        <end position="33"/>
    </location>
</feature>
<keyword evidence="1" id="KW-1133">Transmembrane helix</keyword>
<keyword evidence="1" id="KW-0472">Membrane</keyword>
<proteinExistence type="predicted"/>
<dbReference type="HOGENOM" id="CLU_355164_0_0_0"/>
<dbReference type="InterPro" id="IPR025403">
    <property type="entry name" value="TgpA-like_C"/>
</dbReference>
<dbReference type="SMART" id="SM00460">
    <property type="entry name" value="TGc"/>
    <property type="match status" value="1"/>
</dbReference>
<dbReference type="SUPFAM" id="SSF54001">
    <property type="entry name" value="Cysteine proteinases"/>
    <property type="match status" value="1"/>
</dbReference>
<dbReference type="Pfam" id="PF01841">
    <property type="entry name" value="Transglut_core"/>
    <property type="match status" value="1"/>
</dbReference>
<sequence>MNRSSLSVSTSSLNIWWMLPGLGLIGLLTGAVIRSLAISGWATGLSILPAVGTMAFVVSLVLVNWQRLHRWAAHTVSFLLAWVWIVQQVGPLLDERLTSWRDQAAELVIRIIGWVRVLASGGRGEDIVLFVVALAFLSWWLVYATVWAVFRQRRPWLPVIANGTVFLVNYTYVLPKPDTEALVLIACALLLLVYHHVMQRRAAWEAQQINYPDLLPLRAMWAATVVGVVLILLTAFLPSTITSERAAQTWETLRIPFRMARAAWEDAFSTINAPPGAGSISFTARTAPLGGARSPGLDLVMTVRSSRLEYWRAVAFDRYDGSGWVNTTGELARSALGVATAEQARTPLAAGETLPVTDRRARRLITQTITLAQERNDDLLSFGGTPVQFSLPAQVEHLVGRDENGGITPIYDDVSLVTSLTPLSAETTYTVTALVSVADVQSLRNAGTDYPQWVRERYLQLPPDLPARVRAEAARVIAAANAETPYDQAIAIQDYLRRLTYSEDIPPPPSNVDLVDWFLFEQRAGYCDYFASAMVVMLRSVGVPARWVRGYASGDYDPEQGIYLVRENVAHSWPEVYFPGIGWERFEPTAASYTSLPERPLQSAFGEEEEGVAGSFGGTVPDPGRFEELEDDLTASGVNSGAASSTAANNPSAAGSSLLTGWFSVVLVILMGIGLIMLSVRLWLAHELRGLRLSAAAYAEMGWLANIAGLPQHPAETPAEYAQRLAHLFPEHATTIHGIATAYIAERYRRGAVTRVPTEDRRQALRRALTRYAIQTAFQRLWLPLRRGDRVGAGSKPAR</sequence>
<feature type="domain" description="Transglutaminase-like" evidence="2">
    <location>
        <begin position="519"/>
        <end position="590"/>
    </location>
</feature>
<name>A9WAJ1_CHLAA</name>
<dbReference type="EnsemblBacteria" id="ABY36781">
    <property type="protein sequence ID" value="ABY36781"/>
    <property type="gene ID" value="Caur_3597"/>
</dbReference>
<evidence type="ECO:0000313" key="4">
    <source>
        <dbReference type="Proteomes" id="UP000002008"/>
    </source>
</evidence>
<dbReference type="eggNOG" id="COG1305">
    <property type="taxonomic scope" value="Bacteria"/>
</dbReference>
<keyword evidence="1" id="KW-0812">Transmembrane</keyword>
<dbReference type="STRING" id="324602.Caur_3597"/>